<proteinExistence type="predicted"/>
<dbReference type="Gene3D" id="3.30.70.100">
    <property type="match status" value="1"/>
</dbReference>
<protein>
    <recommendedName>
        <fullName evidence="3">DUF1330 domain-containing protein</fullName>
    </recommendedName>
</protein>
<dbReference type="EMBL" id="JACCBN010000001">
    <property type="protein sequence ID" value="NYD36509.1"/>
    <property type="molecule type" value="Genomic_DNA"/>
</dbReference>
<dbReference type="PANTHER" id="PTHR40257:SF1">
    <property type="entry name" value="DUF1330 DOMAIN-CONTAINING PROTEIN"/>
    <property type="match status" value="1"/>
</dbReference>
<dbReference type="AlphaFoldDB" id="A0A7Y9DW55"/>
<dbReference type="RefSeq" id="WP_179794178.1">
    <property type="nucleotide sequence ID" value="NZ_BAABHP010000021.1"/>
</dbReference>
<organism evidence="1 2">
    <name type="scientific">Actinomycetospora corticicola</name>
    <dbReference type="NCBI Taxonomy" id="663602"/>
    <lineage>
        <taxon>Bacteria</taxon>
        <taxon>Bacillati</taxon>
        <taxon>Actinomycetota</taxon>
        <taxon>Actinomycetes</taxon>
        <taxon>Pseudonocardiales</taxon>
        <taxon>Pseudonocardiaceae</taxon>
        <taxon>Actinomycetospora</taxon>
    </lineage>
</organism>
<dbReference type="SUPFAM" id="SSF54909">
    <property type="entry name" value="Dimeric alpha+beta barrel"/>
    <property type="match status" value="1"/>
</dbReference>
<evidence type="ECO:0000313" key="1">
    <source>
        <dbReference type="EMBL" id="NYD36509.1"/>
    </source>
</evidence>
<sequence>MPYTHLDPRRLHAIDGVPTGEPVTMLNLVRFREQADYGPDSSHEPCSGRTAYLERYVPAFRAIAPTFGGASPVYLGDAHDLLVGPDDERWDLVALMRYPDLPSLQAFLDDERYLREAAPHRVAALADWRFQVTSAR</sequence>
<dbReference type="Proteomes" id="UP000535890">
    <property type="component" value="Unassembled WGS sequence"/>
</dbReference>
<dbReference type="PANTHER" id="PTHR40257">
    <property type="match status" value="1"/>
</dbReference>
<reference evidence="1 2" key="1">
    <citation type="submission" date="2020-07" db="EMBL/GenBank/DDBJ databases">
        <title>Sequencing the genomes of 1000 actinobacteria strains.</title>
        <authorList>
            <person name="Klenk H.-P."/>
        </authorList>
    </citation>
    <scope>NUCLEOTIDE SEQUENCE [LARGE SCALE GENOMIC DNA]</scope>
    <source>
        <strain evidence="1 2">DSM 45772</strain>
    </source>
</reference>
<keyword evidence="2" id="KW-1185">Reference proteome</keyword>
<evidence type="ECO:0000313" key="2">
    <source>
        <dbReference type="Proteomes" id="UP000535890"/>
    </source>
</evidence>
<comment type="caution">
    <text evidence="1">The sequence shown here is derived from an EMBL/GenBank/DDBJ whole genome shotgun (WGS) entry which is preliminary data.</text>
</comment>
<gene>
    <name evidence="1" type="ORF">BJ983_002611</name>
</gene>
<dbReference type="InterPro" id="IPR011008">
    <property type="entry name" value="Dimeric_a/b-barrel"/>
</dbReference>
<name>A0A7Y9DW55_9PSEU</name>
<evidence type="ECO:0008006" key="3">
    <source>
        <dbReference type="Google" id="ProtNLM"/>
    </source>
</evidence>
<accession>A0A7Y9DW55</accession>